<dbReference type="EMBL" id="JADEXG010000017">
    <property type="protein sequence ID" value="MBE9077442.1"/>
    <property type="molecule type" value="Genomic_DNA"/>
</dbReference>
<comment type="caution">
    <text evidence="1">The sequence shown here is derived from an EMBL/GenBank/DDBJ whole genome shotgun (WGS) entry which is preliminary data.</text>
</comment>
<sequence>MNLKTLKTEEVKQYIRAEREKGRSMSEIVQEIAAVREDFTILSHNPEVAERQMLEALGKPHV</sequence>
<proteinExistence type="predicted"/>
<dbReference type="AlphaFoldDB" id="A0A8J7AWX1"/>
<evidence type="ECO:0000313" key="1">
    <source>
        <dbReference type="EMBL" id="MBE9077442.1"/>
    </source>
</evidence>
<accession>A0A8J7AWX1</accession>
<name>A0A8J7AWX1_9CYAN</name>
<keyword evidence="2" id="KW-1185">Reference proteome</keyword>
<reference evidence="1" key="1">
    <citation type="submission" date="2020-10" db="EMBL/GenBank/DDBJ databases">
        <authorList>
            <person name="Castelo-Branco R."/>
            <person name="Eusebio N."/>
            <person name="Adriana R."/>
            <person name="Vieira A."/>
            <person name="Brugerolle De Fraissinette N."/>
            <person name="Rezende De Castro R."/>
            <person name="Schneider M.P."/>
            <person name="Vasconcelos V."/>
            <person name="Leao P.N."/>
        </authorList>
    </citation>
    <scope>NUCLEOTIDE SEQUENCE</scope>
    <source>
        <strain evidence="1">LEGE 07310</strain>
    </source>
</reference>
<organism evidence="1 2">
    <name type="scientific">Vasconcelosia minhoensis LEGE 07310</name>
    <dbReference type="NCBI Taxonomy" id="915328"/>
    <lineage>
        <taxon>Bacteria</taxon>
        <taxon>Bacillati</taxon>
        <taxon>Cyanobacteriota</taxon>
        <taxon>Cyanophyceae</taxon>
        <taxon>Nodosilineales</taxon>
        <taxon>Cymatolegaceae</taxon>
        <taxon>Vasconcelosia</taxon>
        <taxon>Vasconcelosia minhoensis</taxon>
    </lineage>
</organism>
<evidence type="ECO:0000313" key="2">
    <source>
        <dbReference type="Proteomes" id="UP000636505"/>
    </source>
</evidence>
<dbReference type="Proteomes" id="UP000636505">
    <property type="component" value="Unassembled WGS sequence"/>
</dbReference>
<protein>
    <submittedName>
        <fullName evidence="1">Uncharacterized protein</fullName>
    </submittedName>
</protein>
<gene>
    <name evidence="1" type="ORF">IQ241_09050</name>
</gene>
<dbReference type="RefSeq" id="WP_193906221.1">
    <property type="nucleotide sequence ID" value="NZ_JADEXG010000017.1"/>
</dbReference>